<dbReference type="Pfam" id="PF10220">
    <property type="entry name" value="Smg8_Smg9"/>
    <property type="match status" value="1"/>
</dbReference>
<evidence type="ECO:0000256" key="1">
    <source>
        <dbReference type="ARBA" id="ARBA00006443"/>
    </source>
</evidence>
<organism evidence="6">
    <name type="scientific">Daphnia pulicaria</name>
    <dbReference type="NCBI Taxonomy" id="35523"/>
    <lineage>
        <taxon>Eukaryota</taxon>
        <taxon>Metazoa</taxon>
        <taxon>Ecdysozoa</taxon>
        <taxon>Arthropoda</taxon>
        <taxon>Crustacea</taxon>
        <taxon>Branchiopoda</taxon>
        <taxon>Diplostraca</taxon>
        <taxon>Cladocera</taxon>
        <taxon>Anomopoda</taxon>
        <taxon>Daphniidae</taxon>
        <taxon>Daphnia</taxon>
    </lineage>
</organism>
<evidence type="ECO:0000256" key="3">
    <source>
        <dbReference type="ARBA" id="ARBA00029509"/>
    </source>
</evidence>
<dbReference type="PANTHER" id="PTHR13091">
    <property type="entry name" value="AMPLIFIED IN BREAST CANCER 2-RELATED"/>
    <property type="match status" value="1"/>
</dbReference>
<name>A0A4Y7MXL1_9CRUS</name>
<dbReference type="PANTHER" id="PTHR13091:SF0">
    <property type="entry name" value="NONSENSE-MEDIATED MRNA DECAY FACTOR SMG8"/>
    <property type="match status" value="1"/>
</dbReference>
<comment type="function">
    <text evidence="4">Involved in nonsense-mediated decay (NMD) of mRNAs containing premature stop codons.</text>
</comment>
<evidence type="ECO:0000313" key="6">
    <source>
        <dbReference type="EMBL" id="SVE85386.1"/>
    </source>
</evidence>
<dbReference type="EMBL" id="LR015767">
    <property type="protein sequence ID" value="SVE85386.1"/>
    <property type="molecule type" value="mRNA"/>
</dbReference>
<evidence type="ECO:0000256" key="2">
    <source>
        <dbReference type="ARBA" id="ARBA00023161"/>
    </source>
</evidence>
<dbReference type="AlphaFoldDB" id="A0A4Y7MXL1"/>
<accession>A0A4Y7MXL1</accession>
<feature type="region of interest" description="Disordered" evidence="5">
    <location>
        <begin position="1"/>
        <end position="36"/>
    </location>
</feature>
<dbReference type="InterPro" id="IPR019354">
    <property type="entry name" value="SMG8-like"/>
</dbReference>
<reference evidence="6" key="1">
    <citation type="submission" date="2018-08" db="EMBL/GenBank/DDBJ databases">
        <authorList>
            <person name="Cornetti L."/>
        </authorList>
    </citation>
    <scope>NUCLEOTIDE SEQUENCE</scope>
    <source>
        <strain evidence="6">CZ-RIM1-1</strain>
    </source>
</reference>
<keyword evidence="2 4" id="KW-0866">Nonsense-mediated mRNA decay</keyword>
<proteinExistence type="evidence at transcript level"/>
<protein>
    <recommendedName>
        <fullName evidence="3 4">Nonsense-mediated mRNA decay factor SMG8</fullName>
    </recommendedName>
</protein>
<dbReference type="GO" id="GO:0000184">
    <property type="term" value="P:nuclear-transcribed mRNA catabolic process, nonsense-mediated decay"/>
    <property type="evidence" value="ECO:0007669"/>
    <property type="project" value="UniProtKB-UniRule"/>
</dbReference>
<comment type="similarity">
    <text evidence="1 4">Belongs to the SMG8 family.</text>
</comment>
<sequence>MNAKASSRRKGQPRPSPGDKSGHQIPSPVPTTKKKKKKKLQALCEIKVDDKIFPTNDPNITVVSFIGKTNLVNQLPTKITCINDYFKHPIFQNSEISEESSIEGYFCPKKKVLFLYCNNIYDTNTLLMLDKLEFDNLFEKGFLHYFSNLRDTSTRHLIFLFLVSHICVVTNASSNFDLNYIQLFKTLDSVRIKLQSSVAEVLKTVPGLPKDWLTLGRLCSPRVLFYFEQRPPVLDDNLKSLQHLMEDQIYRLLRKCRVITNVCTNSLFAIPSNQEFVFFKPKQQDRFTFLLDLLNDTFEIGNSENSNDFREFLNQHIVLAQTEGFADNVGRHIGPSIFVLPPARVWFDVAFKLFDFFTNSPASGIKGFQLLRSILDVEGQFSEARCLKVLPLALAAYQENLPSHYSSQYHDNKKTQAKALLSSHGRGPAVQKFLGRLDVECDRFWRNGRRMCEFPSIIGNPCIQPVHRVVGEENGENKLSVLPHMSGVRYVSACSCGRRQANREDPYDVKYANYDFYRLIEEECCGRLRHITFPIFKPSSEHFEAAKLKGSSKSMHFAKDVEKLITGTEDLSLGPDENEFPALSVDHLSQVAADDHEDSQTSLGKGEAAEAIDDENMIEITGTHEQPTISTRDFSTTEYLPCMLHVHSPVGILPRYSSWSLVCLGSSSLYSHNAGLSDQPGFLTGSGFLLPWDIPVRLQHNDSNSLEGRRTHSIGYSGKGKRAKQGQHEFTVKVFIGVEYECPRGHRFMSSSPGRVLKATGAGLVKDSAQLITQNDVPLYLPCPCPYNRGGKALIAQLMRIHVVTPKAAVHVTIDPKVRPAPPPCPEFITGFSEPVQLSPSSYWILRFPYVYEDENQMYTLPKESSRAAQHGYLLKGTCGVVELANE</sequence>
<gene>
    <name evidence="6" type="primary">EOG090X02WG</name>
</gene>
<feature type="compositionally biased region" description="Basic residues" evidence="5">
    <location>
        <begin position="1"/>
        <end position="12"/>
    </location>
</feature>
<evidence type="ECO:0000256" key="5">
    <source>
        <dbReference type="SAM" id="MobiDB-lite"/>
    </source>
</evidence>
<evidence type="ECO:0000256" key="4">
    <source>
        <dbReference type="RuleBase" id="RU367133"/>
    </source>
</evidence>